<dbReference type="Pfam" id="PF00046">
    <property type="entry name" value="Homeodomain"/>
    <property type="match status" value="1"/>
</dbReference>
<dbReference type="EMBL" id="JABDTM020027203">
    <property type="protein sequence ID" value="KAH0810879.1"/>
    <property type="molecule type" value="Genomic_DNA"/>
</dbReference>
<evidence type="ECO:0000256" key="4">
    <source>
        <dbReference type="ARBA" id="ARBA00023155"/>
    </source>
</evidence>
<evidence type="ECO:0000313" key="11">
    <source>
        <dbReference type="Proteomes" id="UP000719412"/>
    </source>
</evidence>
<accession>A0A8J6L450</accession>
<evidence type="ECO:0000256" key="2">
    <source>
        <dbReference type="ARBA" id="ARBA00022473"/>
    </source>
</evidence>
<evidence type="ECO:0000256" key="8">
    <source>
        <dbReference type="SAM" id="MobiDB-lite"/>
    </source>
</evidence>
<evidence type="ECO:0000256" key="7">
    <source>
        <dbReference type="RuleBase" id="RU000682"/>
    </source>
</evidence>
<keyword evidence="4 6" id="KW-0371">Homeobox</keyword>
<organism evidence="10 11">
    <name type="scientific">Tenebrio molitor</name>
    <name type="common">Yellow mealworm beetle</name>
    <dbReference type="NCBI Taxonomy" id="7067"/>
    <lineage>
        <taxon>Eukaryota</taxon>
        <taxon>Metazoa</taxon>
        <taxon>Ecdysozoa</taxon>
        <taxon>Arthropoda</taxon>
        <taxon>Hexapoda</taxon>
        <taxon>Insecta</taxon>
        <taxon>Pterygota</taxon>
        <taxon>Neoptera</taxon>
        <taxon>Endopterygota</taxon>
        <taxon>Coleoptera</taxon>
        <taxon>Polyphaga</taxon>
        <taxon>Cucujiformia</taxon>
        <taxon>Tenebrionidae</taxon>
        <taxon>Tenebrio</taxon>
    </lineage>
</organism>
<evidence type="ECO:0000256" key="6">
    <source>
        <dbReference type="PROSITE-ProRule" id="PRU00108"/>
    </source>
</evidence>
<dbReference type="InterPro" id="IPR009057">
    <property type="entry name" value="Homeodomain-like_sf"/>
</dbReference>
<dbReference type="PROSITE" id="PS50071">
    <property type="entry name" value="HOMEOBOX_2"/>
    <property type="match status" value="1"/>
</dbReference>
<dbReference type="SMART" id="SM00389">
    <property type="entry name" value="HOX"/>
    <property type="match status" value="1"/>
</dbReference>
<dbReference type="Gene3D" id="1.10.10.60">
    <property type="entry name" value="Homeodomain-like"/>
    <property type="match status" value="1"/>
</dbReference>
<protein>
    <recommendedName>
        <fullName evidence="9">Homeobox domain-containing protein</fullName>
    </recommendedName>
</protein>
<dbReference type="PANTHER" id="PTHR24329">
    <property type="entry name" value="HOMEOBOX PROTEIN ARISTALESS"/>
    <property type="match status" value="1"/>
</dbReference>
<dbReference type="AlphaFoldDB" id="A0A8J6L450"/>
<gene>
    <name evidence="10" type="ORF">GEV33_011911</name>
</gene>
<dbReference type="PROSITE" id="PS00027">
    <property type="entry name" value="HOMEOBOX_1"/>
    <property type="match status" value="1"/>
</dbReference>
<evidence type="ECO:0000313" key="10">
    <source>
        <dbReference type="EMBL" id="KAH0810879.1"/>
    </source>
</evidence>
<dbReference type="GO" id="GO:0000981">
    <property type="term" value="F:DNA-binding transcription factor activity, RNA polymerase II-specific"/>
    <property type="evidence" value="ECO:0007669"/>
    <property type="project" value="InterPro"/>
</dbReference>
<name>A0A8J6L450_TENMO</name>
<evidence type="ECO:0000256" key="3">
    <source>
        <dbReference type="ARBA" id="ARBA00023125"/>
    </source>
</evidence>
<dbReference type="InterPro" id="IPR017970">
    <property type="entry name" value="Homeobox_CS"/>
</dbReference>
<reference evidence="10" key="1">
    <citation type="journal article" date="2020" name="J Insects Food Feed">
        <title>The yellow mealworm (Tenebrio molitor) genome: a resource for the emerging insects as food and feed industry.</title>
        <authorList>
            <person name="Eriksson T."/>
            <person name="Andere A."/>
            <person name="Kelstrup H."/>
            <person name="Emery V."/>
            <person name="Picard C."/>
        </authorList>
    </citation>
    <scope>NUCLEOTIDE SEQUENCE</scope>
    <source>
        <strain evidence="10">Stoneville</strain>
        <tissue evidence="10">Whole head</tissue>
    </source>
</reference>
<reference evidence="10" key="2">
    <citation type="submission" date="2021-08" db="EMBL/GenBank/DDBJ databases">
        <authorList>
            <person name="Eriksson T."/>
        </authorList>
    </citation>
    <scope>NUCLEOTIDE SEQUENCE</scope>
    <source>
        <strain evidence="10">Stoneville</strain>
        <tissue evidence="10">Whole head</tissue>
    </source>
</reference>
<feature type="domain" description="Homeobox" evidence="9">
    <location>
        <begin position="19"/>
        <end position="79"/>
    </location>
</feature>
<dbReference type="InterPro" id="IPR001356">
    <property type="entry name" value="HD"/>
</dbReference>
<dbReference type="InterPro" id="IPR050649">
    <property type="entry name" value="Paired_Homeobox_TFs"/>
</dbReference>
<feature type="compositionally biased region" description="Basic and acidic residues" evidence="8">
    <location>
        <begin position="1"/>
        <end position="18"/>
    </location>
</feature>
<feature type="region of interest" description="Disordered" evidence="8">
    <location>
        <begin position="1"/>
        <end position="26"/>
    </location>
</feature>
<dbReference type="GO" id="GO:0005634">
    <property type="term" value="C:nucleus"/>
    <property type="evidence" value="ECO:0007669"/>
    <property type="project" value="UniProtKB-SubCell"/>
</dbReference>
<proteinExistence type="predicted"/>
<dbReference type="PANTHER" id="PTHR24329:SF543">
    <property type="entry name" value="FI01017P-RELATED"/>
    <property type="match status" value="1"/>
</dbReference>
<evidence type="ECO:0000259" key="9">
    <source>
        <dbReference type="PROSITE" id="PS50071"/>
    </source>
</evidence>
<feature type="DNA-binding region" description="Homeobox" evidence="6">
    <location>
        <begin position="21"/>
        <end position="80"/>
    </location>
</feature>
<dbReference type="GO" id="GO:0000977">
    <property type="term" value="F:RNA polymerase II transcription regulatory region sequence-specific DNA binding"/>
    <property type="evidence" value="ECO:0007669"/>
    <property type="project" value="TreeGrafter"/>
</dbReference>
<evidence type="ECO:0000256" key="5">
    <source>
        <dbReference type="ARBA" id="ARBA00023242"/>
    </source>
</evidence>
<keyword evidence="2" id="KW-0217">Developmental protein</keyword>
<dbReference type="FunFam" id="1.10.10.60:FF:000066">
    <property type="entry name" value="Paired mesoderm homeobox protein 1"/>
    <property type="match status" value="1"/>
</dbReference>
<keyword evidence="3 6" id="KW-0238">DNA-binding</keyword>
<sequence length="200" mass="23014">METGRRSTSEHSRNDEKSKKPRRNRTTFTTVQLAALEKVFEKTHYPDAFVREDLAAKVSLSEARVQVWFQNRRAKFRRNERSLSLQQTPSTKLSCNKTMAAVNPRTDAMEKPLFSHQNVIPPHSTADLQYVMPWKCAHGQYGQPDLYTSNFNAALTGQTCPFLPTNPFNYCSSNISSNSMCNRFDVNSLRYRHQEFTLSP</sequence>
<keyword evidence="11" id="KW-1185">Reference proteome</keyword>
<keyword evidence="5 6" id="KW-0539">Nucleus</keyword>
<dbReference type="SUPFAM" id="SSF46689">
    <property type="entry name" value="Homeodomain-like"/>
    <property type="match status" value="1"/>
</dbReference>
<dbReference type="Proteomes" id="UP000719412">
    <property type="component" value="Unassembled WGS sequence"/>
</dbReference>
<evidence type="ECO:0000256" key="1">
    <source>
        <dbReference type="ARBA" id="ARBA00004123"/>
    </source>
</evidence>
<dbReference type="CDD" id="cd00086">
    <property type="entry name" value="homeodomain"/>
    <property type="match status" value="1"/>
</dbReference>
<comment type="subcellular location">
    <subcellularLocation>
        <location evidence="1 6 7">Nucleus</location>
    </subcellularLocation>
</comment>
<comment type="caution">
    <text evidence="10">The sequence shown here is derived from an EMBL/GenBank/DDBJ whole genome shotgun (WGS) entry which is preliminary data.</text>
</comment>